<dbReference type="HOGENOM" id="CLU_086083_0_0_1"/>
<dbReference type="eggNOG" id="ENOG502S3ZS">
    <property type="taxonomic scope" value="Eukaryota"/>
</dbReference>
<dbReference type="GO" id="GO:1905761">
    <property type="term" value="F:SCF ubiquitin ligase complex binding"/>
    <property type="evidence" value="ECO:0007669"/>
    <property type="project" value="EnsemblFungi"/>
</dbReference>
<dbReference type="InParanoid" id="G8ZQX5"/>
<evidence type="ECO:0000313" key="3">
    <source>
        <dbReference type="Proteomes" id="UP000005627"/>
    </source>
</evidence>
<dbReference type="Proteomes" id="UP000005627">
    <property type="component" value="Chromosome 3"/>
</dbReference>
<dbReference type="EMBL" id="HE616744">
    <property type="protein sequence ID" value="CCE90917.1"/>
    <property type="molecule type" value="Genomic_DNA"/>
</dbReference>
<dbReference type="GO" id="GO:0016242">
    <property type="term" value="P:negative regulation of macroautophagy"/>
    <property type="evidence" value="ECO:0007669"/>
    <property type="project" value="EnsemblFungi"/>
</dbReference>
<feature type="region of interest" description="Disordered" evidence="1">
    <location>
        <begin position="120"/>
        <end position="169"/>
    </location>
</feature>
<keyword evidence="3" id="KW-1185">Reference proteome</keyword>
<dbReference type="GeneID" id="11500239"/>
<organism evidence="2 3">
    <name type="scientific">Torulaspora delbrueckii</name>
    <name type="common">Yeast</name>
    <name type="synonym">Candida colliculosa</name>
    <dbReference type="NCBI Taxonomy" id="4950"/>
    <lineage>
        <taxon>Eukaryota</taxon>
        <taxon>Fungi</taxon>
        <taxon>Dikarya</taxon>
        <taxon>Ascomycota</taxon>
        <taxon>Saccharomycotina</taxon>
        <taxon>Saccharomycetes</taxon>
        <taxon>Saccharomycetales</taxon>
        <taxon>Saccharomycetaceae</taxon>
        <taxon>Torulaspora</taxon>
    </lineage>
</organism>
<evidence type="ECO:0000313" key="2">
    <source>
        <dbReference type="EMBL" id="CCE90917.1"/>
    </source>
</evidence>
<reference evidence="2 3" key="1">
    <citation type="journal article" date="2011" name="Proc. Natl. Acad. Sci. U.S.A.">
        <title>Evolutionary erosion of yeast sex chromosomes by mating-type switching accidents.</title>
        <authorList>
            <person name="Gordon J.L."/>
            <person name="Armisen D."/>
            <person name="Proux-Wera E."/>
            <person name="Oheigeartaigh S.S."/>
            <person name="Byrne K.P."/>
            <person name="Wolfe K.H."/>
        </authorList>
    </citation>
    <scope>NUCLEOTIDE SEQUENCE [LARGE SCALE GENOMIC DNA]</scope>
    <source>
        <strain evidence="3">ATCC 10662 / CBS 1146 / NBRC 0425 / NCYC 2629 / NRRL Y-866</strain>
    </source>
</reference>
<dbReference type="STRING" id="1076872.G8ZQX5"/>
<accession>G8ZQX5</accession>
<protein>
    <submittedName>
        <fullName evidence="2">Uncharacterized protein</fullName>
    </submittedName>
</protein>
<dbReference type="OrthoDB" id="4060584at2759"/>
<dbReference type="GO" id="GO:0005737">
    <property type="term" value="C:cytoplasm"/>
    <property type="evidence" value="ECO:0007669"/>
    <property type="project" value="EnsemblFungi"/>
</dbReference>
<gene>
    <name evidence="2" type="primary">TDEL0C00280</name>
    <name evidence="2" type="ORF">TDEL_0C00280</name>
</gene>
<dbReference type="KEGG" id="tdl:TDEL_0C00280"/>
<sequence length="286" mass="32612">MTPSTPPASRGRRNSRSVCTFEEALQERKDHEFPQTPHRGSHLRAPVTPSTVKPFKHSVPSLKAPLMGNVSKSPFKGFNSPEYTPQTQSSKSKGPLLEPAGELQNVSRVLFPPSNEELLSVSDRAPLSLLPPRRPVSTRRDLSDQFSSDLEEGEYQESRKLAKQVPGTPSHKVVTFQMAQEWNNSEHESADDLSDSEEIVKGKSLYNPFQSEEVADESIRQQRKQLLLHENPDIEDVITYVNKKGDVVRRRHLSEREKELYKPKRLFAEELNVLETKRKQDIEEEH</sequence>
<name>G8ZQX5_TORDE</name>
<dbReference type="RefSeq" id="XP_003680128.1">
    <property type="nucleotide sequence ID" value="XM_003680080.1"/>
</dbReference>
<dbReference type="FunCoup" id="G8ZQX5">
    <property type="interactions" value="346"/>
</dbReference>
<feature type="region of interest" description="Disordered" evidence="1">
    <location>
        <begin position="1"/>
        <end position="101"/>
    </location>
</feature>
<feature type="compositionally biased region" description="Low complexity" evidence="1">
    <location>
        <begin position="122"/>
        <end position="131"/>
    </location>
</feature>
<dbReference type="GO" id="GO:0004861">
    <property type="term" value="F:cyclin-dependent protein serine/threonine kinase inhibitor activity"/>
    <property type="evidence" value="ECO:0007669"/>
    <property type="project" value="EnsemblFungi"/>
</dbReference>
<dbReference type="GO" id="GO:0000082">
    <property type="term" value="P:G1/S transition of mitotic cell cycle"/>
    <property type="evidence" value="ECO:0007669"/>
    <property type="project" value="EnsemblFungi"/>
</dbReference>
<evidence type="ECO:0000256" key="1">
    <source>
        <dbReference type="SAM" id="MobiDB-lite"/>
    </source>
</evidence>
<dbReference type="GO" id="GO:0005634">
    <property type="term" value="C:nucleus"/>
    <property type="evidence" value="ECO:0007669"/>
    <property type="project" value="EnsemblFungi"/>
</dbReference>
<proteinExistence type="predicted"/>
<dbReference type="AlphaFoldDB" id="G8ZQX5"/>
<feature type="compositionally biased region" description="Polar residues" evidence="1">
    <location>
        <begin position="81"/>
        <end position="92"/>
    </location>
</feature>